<feature type="region of interest" description="Disordered" evidence="1">
    <location>
        <begin position="1"/>
        <end position="40"/>
    </location>
</feature>
<reference evidence="2 3" key="1">
    <citation type="submission" date="2018-11" db="EMBL/GenBank/DDBJ databases">
        <title>Genome sequence and assembly of Colletotrichum spinosum.</title>
        <authorList>
            <person name="Gan P."/>
            <person name="Shirasu K."/>
        </authorList>
    </citation>
    <scope>NUCLEOTIDE SEQUENCE [LARGE SCALE GENOMIC DNA]</scope>
    <source>
        <strain evidence="2 3">CBS 515.97</strain>
    </source>
</reference>
<dbReference type="Proteomes" id="UP000295083">
    <property type="component" value="Unassembled WGS sequence"/>
</dbReference>
<gene>
    <name evidence="2" type="ORF">C8035_v004979</name>
</gene>
<evidence type="ECO:0000313" key="2">
    <source>
        <dbReference type="EMBL" id="TDZ40050.1"/>
    </source>
</evidence>
<sequence length="207" mass="22973">MAHRHGRKPSVKKPREKTVPKPTPPCDAPQPPAEAVPVAPTAGPWAPWAWSNEGKGYYYTSRVGATGEMEWSFASSSDSYSLDQPAYPAKYSYYGPVRAATTRYQFPNFSSSFMRRYPAPAGPSEDKDSVSDSASDSEEQESSTAESSSWSIPAIIDVDSKNNIQVRVPDPKTGAPKLIWDNKNKHSRQAKMSPGVRVREWLDEFEE</sequence>
<name>A0A4R8QP34_9PEZI</name>
<feature type="compositionally biased region" description="Basic residues" evidence="1">
    <location>
        <begin position="1"/>
        <end position="15"/>
    </location>
</feature>
<feature type="compositionally biased region" description="Low complexity" evidence="1">
    <location>
        <begin position="142"/>
        <end position="151"/>
    </location>
</feature>
<dbReference type="AlphaFoldDB" id="A0A4R8QP34"/>
<evidence type="ECO:0000313" key="3">
    <source>
        <dbReference type="Proteomes" id="UP000295083"/>
    </source>
</evidence>
<keyword evidence="3" id="KW-1185">Reference proteome</keyword>
<accession>A0A4R8QP34</accession>
<dbReference type="EMBL" id="QAPG01000007">
    <property type="protein sequence ID" value="TDZ40050.1"/>
    <property type="molecule type" value="Genomic_DNA"/>
</dbReference>
<feature type="region of interest" description="Disordered" evidence="1">
    <location>
        <begin position="115"/>
        <end position="194"/>
    </location>
</feature>
<comment type="caution">
    <text evidence="2">The sequence shown here is derived from an EMBL/GenBank/DDBJ whole genome shotgun (WGS) entry which is preliminary data.</text>
</comment>
<evidence type="ECO:0000256" key="1">
    <source>
        <dbReference type="SAM" id="MobiDB-lite"/>
    </source>
</evidence>
<organism evidence="2 3">
    <name type="scientific">Colletotrichum spinosum</name>
    <dbReference type="NCBI Taxonomy" id="1347390"/>
    <lineage>
        <taxon>Eukaryota</taxon>
        <taxon>Fungi</taxon>
        <taxon>Dikarya</taxon>
        <taxon>Ascomycota</taxon>
        <taxon>Pezizomycotina</taxon>
        <taxon>Sordariomycetes</taxon>
        <taxon>Hypocreomycetidae</taxon>
        <taxon>Glomerellales</taxon>
        <taxon>Glomerellaceae</taxon>
        <taxon>Colletotrichum</taxon>
        <taxon>Colletotrichum orbiculare species complex</taxon>
    </lineage>
</organism>
<proteinExistence type="predicted"/>
<feature type="compositionally biased region" description="Pro residues" evidence="1">
    <location>
        <begin position="21"/>
        <end position="34"/>
    </location>
</feature>
<protein>
    <submittedName>
        <fullName evidence="2">Uncharacterized protein</fullName>
    </submittedName>
</protein>